<name>A0A8J9ZVW5_BRALA</name>
<evidence type="ECO:0000256" key="2">
    <source>
        <dbReference type="ARBA" id="ARBA00022737"/>
    </source>
</evidence>
<feature type="region of interest" description="Disordered" evidence="6">
    <location>
        <begin position="462"/>
        <end position="552"/>
    </location>
</feature>
<dbReference type="GO" id="GO:0000977">
    <property type="term" value="F:RNA polymerase II transcription regulatory region sequence-specific DNA binding"/>
    <property type="evidence" value="ECO:0007669"/>
    <property type="project" value="TreeGrafter"/>
</dbReference>
<dbReference type="InterPro" id="IPR013087">
    <property type="entry name" value="Znf_C2H2_type"/>
</dbReference>
<feature type="compositionally biased region" description="Basic and acidic residues" evidence="6">
    <location>
        <begin position="500"/>
        <end position="519"/>
    </location>
</feature>
<keyword evidence="9" id="KW-1185">Reference proteome</keyword>
<dbReference type="AlphaFoldDB" id="A0A8J9ZVW5"/>
<evidence type="ECO:0000313" key="9">
    <source>
        <dbReference type="Proteomes" id="UP000838412"/>
    </source>
</evidence>
<feature type="compositionally biased region" description="Basic residues" evidence="6">
    <location>
        <begin position="489"/>
        <end position="499"/>
    </location>
</feature>
<sequence length="924" mass="103824">MEYCPDAVPLYLHRMGNEVENVAGSGSVITIPAGSYLAIPMSAPFYGTLPGGILPPSAGDGYWGNKGGAFAENKTGAGRKVFVVDSGLVSYQDSYPLKIESVWSLAESSQNNSKEYASATGSHTNELGLSHSTDALETSKDVAYTSEKKSQKLDTGDESQTVEASSKLDVTCNTSTLTSNSAEANALQEAQTQTSLPSSAFQPATCTQNLSFMCCWHEFSSEELFFAHLKEVHSEGFVAGSGFEGNLSQSFTCETCGQVFSEERLYSLHGQIVKISNSQLKDLLDIIFEGSSEDTKAPYADKQSTGKKIQPPKGSFDCYYCTSKSRTYYLYGAFSRHLENIHKVPPLNEQGNPQCQVCVEEFPDLSALYEHIEHYHVRKATNVFNECVKNVRSRAESGQELKCVFCQRLFTKERLYFVHLKGHFVKKDITSSRKRRWKLADLEVENQPENLPTEMDICKADEDVKTEEDSTIEVKVDSEQEEVSSQNKEKRKKKKKKKSKGMEKLLEWKRKDSVSEAKTESVPAEEELKERKSKKFRKKKRKHTAENEESRYTGRYSFVKSLIKASNEKDTDKIKTTDEVKTTDKIKTTDNIKTTDKLKTTGKVIKSKSGRVIKKKYPGSEVTSAESKSSDVSTKANLEKDDGKIFAEKPRLGRPRKNASQQQVATDETETLAVNAETVLDSTDMHTPGETQAQTKKRSKNEKELGYHCCSKSFKDETLFFSHLQNSHQQFQNTSENVSDSCPVCGQCFPSLGQLLFHTNLHEALKVVGLPDKFQQPTGPILQSVTKSEVQTPESNKPVGYFICQMCRSSSKDPSRAQSGQRRTYNTFWAFSFHMQKAHNVPFLNEEGKPRCQYCSESFDSEGECYRHISTSHPKFIRAPTSTFSQQVEDCLGQDGDNRCVLCGREFLKRRVCQIHLKKHFSWE</sequence>
<accession>A0A8J9ZVW5</accession>
<dbReference type="GO" id="GO:0008270">
    <property type="term" value="F:zinc ion binding"/>
    <property type="evidence" value="ECO:0007669"/>
    <property type="project" value="UniProtKB-KW"/>
</dbReference>
<evidence type="ECO:0000256" key="3">
    <source>
        <dbReference type="ARBA" id="ARBA00022771"/>
    </source>
</evidence>
<feature type="region of interest" description="Disordered" evidence="6">
    <location>
        <begin position="607"/>
        <end position="700"/>
    </location>
</feature>
<keyword evidence="3 5" id="KW-0863">Zinc-finger</keyword>
<feature type="compositionally biased region" description="Basic residues" evidence="6">
    <location>
        <begin position="531"/>
        <end position="543"/>
    </location>
</feature>
<dbReference type="PROSITE" id="PS00028">
    <property type="entry name" value="ZINC_FINGER_C2H2_1"/>
    <property type="match status" value="5"/>
</dbReference>
<evidence type="ECO:0000259" key="7">
    <source>
        <dbReference type="PROSITE" id="PS50157"/>
    </source>
</evidence>
<feature type="domain" description="C2H2-type" evidence="7">
    <location>
        <begin position="740"/>
        <end position="767"/>
    </location>
</feature>
<evidence type="ECO:0000256" key="1">
    <source>
        <dbReference type="ARBA" id="ARBA00022723"/>
    </source>
</evidence>
<keyword evidence="2" id="KW-0677">Repeat</keyword>
<evidence type="ECO:0000256" key="6">
    <source>
        <dbReference type="SAM" id="MobiDB-lite"/>
    </source>
</evidence>
<evidence type="ECO:0000256" key="5">
    <source>
        <dbReference type="PROSITE-ProRule" id="PRU00042"/>
    </source>
</evidence>
<evidence type="ECO:0000256" key="4">
    <source>
        <dbReference type="ARBA" id="ARBA00022833"/>
    </source>
</evidence>
<keyword evidence="1" id="KW-0479">Metal-binding</keyword>
<feature type="compositionally biased region" description="Basic and acidic residues" evidence="6">
    <location>
        <begin position="637"/>
        <end position="651"/>
    </location>
</feature>
<keyword evidence="4" id="KW-0862">Zinc</keyword>
<dbReference type="Proteomes" id="UP000838412">
    <property type="component" value="Chromosome 4"/>
</dbReference>
<reference evidence="8" key="1">
    <citation type="submission" date="2022-01" db="EMBL/GenBank/DDBJ databases">
        <authorList>
            <person name="Braso-Vives M."/>
        </authorList>
    </citation>
    <scope>NUCLEOTIDE SEQUENCE</scope>
</reference>
<protein>
    <submittedName>
        <fullName evidence="8">Hypp2519 protein</fullName>
    </submittedName>
</protein>
<feature type="compositionally biased region" description="Polar residues" evidence="6">
    <location>
        <begin position="621"/>
        <end position="636"/>
    </location>
</feature>
<evidence type="ECO:0000313" key="8">
    <source>
        <dbReference type="EMBL" id="CAH1262178.1"/>
    </source>
</evidence>
<dbReference type="EMBL" id="OV696689">
    <property type="protein sequence ID" value="CAH1262178.1"/>
    <property type="molecule type" value="Genomic_DNA"/>
</dbReference>
<gene>
    <name evidence="8" type="primary">Hypp2519</name>
    <name evidence="8" type="ORF">BLAG_LOCUS17356</name>
</gene>
<dbReference type="PROSITE" id="PS50157">
    <property type="entry name" value="ZINC_FINGER_C2H2_2"/>
    <property type="match status" value="1"/>
</dbReference>
<dbReference type="SMART" id="SM00355">
    <property type="entry name" value="ZnF_C2H2"/>
    <property type="match status" value="9"/>
</dbReference>
<dbReference type="GO" id="GO:0005634">
    <property type="term" value="C:nucleus"/>
    <property type="evidence" value="ECO:0007669"/>
    <property type="project" value="TreeGrafter"/>
</dbReference>
<dbReference type="PANTHER" id="PTHR24409:SF417">
    <property type="entry name" value="SERENDIPITY LOCUS PROTEIN BETA-RELATED"/>
    <property type="match status" value="1"/>
</dbReference>
<organism evidence="8 9">
    <name type="scientific">Branchiostoma lanceolatum</name>
    <name type="common">Common lancelet</name>
    <name type="synonym">Amphioxus lanceolatum</name>
    <dbReference type="NCBI Taxonomy" id="7740"/>
    <lineage>
        <taxon>Eukaryota</taxon>
        <taxon>Metazoa</taxon>
        <taxon>Chordata</taxon>
        <taxon>Cephalochordata</taxon>
        <taxon>Leptocardii</taxon>
        <taxon>Amphioxiformes</taxon>
        <taxon>Branchiostomatidae</taxon>
        <taxon>Branchiostoma</taxon>
    </lineage>
</organism>
<feature type="compositionally biased region" description="Basic residues" evidence="6">
    <location>
        <begin position="607"/>
        <end position="617"/>
    </location>
</feature>
<dbReference type="OrthoDB" id="10039931at2759"/>
<proteinExistence type="predicted"/>
<dbReference type="GO" id="GO:0000981">
    <property type="term" value="F:DNA-binding transcription factor activity, RNA polymerase II-specific"/>
    <property type="evidence" value="ECO:0007669"/>
    <property type="project" value="TreeGrafter"/>
</dbReference>
<dbReference type="PANTHER" id="PTHR24409">
    <property type="entry name" value="ZINC FINGER PROTEIN 142"/>
    <property type="match status" value="1"/>
</dbReference>